<reference evidence="5 7" key="1">
    <citation type="journal article" date="2021" name="Mol. Ecol.">
        <title>Polar bear-adapted Ursidibacter maritimus are remarkably conserved after generations in captivity.</title>
        <authorList>
            <person name="Espinosa-Gongora C."/>
            <person name="Hansen M.J."/>
            <person name="Bertelsen M.F."/>
            <person name="Bojesen A.M."/>
        </authorList>
    </citation>
    <scope>NUCLEOTIDE SEQUENCE</scope>
    <source>
        <strain evidence="5">Pb43105x</strain>
        <strain evidence="4 7">Pb43106</strain>
    </source>
</reference>
<dbReference type="Gene3D" id="2.40.170.20">
    <property type="entry name" value="TonB-dependent receptor, beta-barrel domain"/>
    <property type="match status" value="1"/>
</dbReference>
<protein>
    <submittedName>
        <fullName evidence="5">TonB-dependent receptor</fullName>
    </submittedName>
</protein>
<dbReference type="EMBL" id="JABULY010000002">
    <property type="protein sequence ID" value="MBV6531527.1"/>
    <property type="molecule type" value="Genomic_DNA"/>
</dbReference>
<comment type="subcellular location">
    <subcellularLocation>
        <location evidence="1">Cell outer membrane</location>
    </subcellularLocation>
</comment>
<evidence type="ECO:0000256" key="2">
    <source>
        <dbReference type="ARBA" id="ARBA00023136"/>
    </source>
</evidence>
<dbReference type="OrthoDB" id="9766643at2"/>
<keyword evidence="3" id="KW-0998">Cell outer membrane</keyword>
<proteinExistence type="predicted"/>
<dbReference type="SUPFAM" id="SSF56935">
    <property type="entry name" value="Porins"/>
    <property type="match status" value="1"/>
</dbReference>
<evidence type="ECO:0000313" key="5">
    <source>
        <dbReference type="EMBL" id="MBV6546557.1"/>
    </source>
</evidence>
<accession>A0A949T4T7</accession>
<keyword evidence="5" id="KW-0675">Receptor</keyword>
<keyword evidence="2" id="KW-0472">Membrane</keyword>
<keyword evidence="7" id="KW-1185">Reference proteome</keyword>
<comment type="caution">
    <text evidence="5">The sequence shown here is derived from an EMBL/GenBank/DDBJ whole genome shotgun (WGS) entry which is preliminary data.</text>
</comment>
<name>A0A949T4T7_9PAST</name>
<dbReference type="GO" id="GO:0009279">
    <property type="term" value="C:cell outer membrane"/>
    <property type="evidence" value="ECO:0007669"/>
    <property type="project" value="UniProtKB-SubCell"/>
</dbReference>
<dbReference type="InterPro" id="IPR036942">
    <property type="entry name" value="Beta-barrel_TonB_sf"/>
</dbReference>
<organism evidence="5 6">
    <name type="scientific">Ursidibacter maritimus</name>
    <dbReference type="NCBI Taxonomy" id="1331689"/>
    <lineage>
        <taxon>Bacteria</taxon>
        <taxon>Pseudomonadati</taxon>
        <taxon>Pseudomonadota</taxon>
        <taxon>Gammaproteobacteria</taxon>
        <taxon>Pasteurellales</taxon>
        <taxon>Pasteurellaceae</taxon>
        <taxon>Ursidibacter</taxon>
    </lineage>
</organism>
<evidence type="ECO:0000256" key="1">
    <source>
        <dbReference type="ARBA" id="ARBA00004442"/>
    </source>
</evidence>
<dbReference type="Proteomes" id="UP001196379">
    <property type="component" value="Unassembled WGS sequence"/>
</dbReference>
<gene>
    <name evidence="4" type="ORF">HT657_05150</name>
    <name evidence="5" type="ORF">HT672_04540</name>
</gene>
<dbReference type="EMBL" id="JABUMC010000007">
    <property type="protein sequence ID" value="MBV6546557.1"/>
    <property type="molecule type" value="Genomic_DNA"/>
</dbReference>
<dbReference type="RefSeq" id="WP_157402266.1">
    <property type="nucleotide sequence ID" value="NZ_JABULY010000002.1"/>
</dbReference>
<evidence type="ECO:0000313" key="4">
    <source>
        <dbReference type="EMBL" id="MBV6531527.1"/>
    </source>
</evidence>
<evidence type="ECO:0000313" key="7">
    <source>
        <dbReference type="Proteomes" id="UP001196379"/>
    </source>
</evidence>
<dbReference type="Proteomes" id="UP000732858">
    <property type="component" value="Unassembled WGS sequence"/>
</dbReference>
<evidence type="ECO:0000313" key="6">
    <source>
        <dbReference type="Proteomes" id="UP000732858"/>
    </source>
</evidence>
<dbReference type="AlphaFoldDB" id="A0A949T4T7"/>
<dbReference type="GeneID" id="65548034"/>
<evidence type="ECO:0000256" key="3">
    <source>
        <dbReference type="ARBA" id="ARBA00023237"/>
    </source>
</evidence>
<sequence length="825" mass="95139">MKINKISLAIMLSCHSVYASEQLEQVNVLAQDSVGYHLGRAALEKISVTDKSINHILLKSPLVRGASEANNSLTQGEISPPNITFYGEKYYNNNFLINGISTNDNVNPIGLGNQSVLPRARTLTVDPESIPTGHPQLFWVSPDLIQSVEVLDSNIPSRYGQFTGGVVEAELLEPDFKRHSGKISYRTTRDSWTKFHIDGQLRESFNKAEYPLFQPKFTKHQYHIQVNQPLSNSSALLFAYDRQDSFIPQHQRYLKQTNKQKRRNETFLLSYKNELNGNNVLLTNLMYSPHIGDYYLDNVKNGAFRESGGGWLASLRWKNYNQLGLLTTDLSYRTTKNQTAYDAQHLSNYYVTPSINWLSEPDPDNDEFNTAREGGIGKKFTQQKQIQFKQSLDLHKWQTAQLEHNLSLGWEYQYNQSQLRQPNLSVQRTYSHYLMGERFTQKQCDECIPGEQYVVSRTFYYPVTGKVDHNRVALYLQNRMKWHNFTLTPGVRAEYGQFMEKWNIAPRIALNYDVLGLGKTYISTGFNRYYADDLLDYQLRSSFKFKGEEERRLDFSGWDYKTNQFTTNYRGSTLKTPYSDEVNVGITHRFNNAILEAKWVQRSSKKQFVTKREDNLLLLTNSGYGKTNNISLQVSNPEVIKLPSVELGWKIGVSYQKTKSNQTIDYTQSDWSNFGITKMIYKGKLRDIDQMPSQSFNDPWRASLQLNSYFPALNLSWLQQLNYESGSRYYERKGARCSAVNSECAGYEGLVVKLSEIKQSRNITLDWTFSWKKAMSQHQAISMDLSVFNVLNRVSKANIVDDGSGGSYQTYKPGRQFWLGAKYEW</sequence>